<proteinExistence type="inferred from homology"/>
<evidence type="ECO:0000256" key="2">
    <source>
        <dbReference type="ARBA" id="ARBA00011738"/>
    </source>
</evidence>
<evidence type="ECO:0000256" key="1">
    <source>
        <dbReference type="ARBA" id="ARBA00007422"/>
    </source>
</evidence>
<sequence length="262" mass="28817">MTSTESNRRLVGVSYKMYFDEEKHEKYLNTILETVPQVLPTLNRPTDVFIIPDFLHIIPYVQKVAHAKAPLWIGAQDAHHEDAGAFTGEVSPKGIAQAGGKLIEMGHAERRRLFGETDEWVVKKAKGAARNNLIPLICIGELHKEGGAQNALEECWKQVSAVFEGEGKIDDDKEVILAYEPVWAIGKSEPASADHVVQVTKLIRAKVPKRSGTVRILYGGSAGPGLFDKLKEGVDGLFLGRFAHDPKAFLETIIEVGGGRKQ</sequence>
<keyword evidence="4" id="KW-0312">Gluconeogenesis</keyword>
<comment type="pathway">
    <text evidence="4">Carbohydrate degradation; glycolysis; D-glyceraldehyde 3-phosphate from glycerone phosphate: step 1/1.</text>
</comment>
<dbReference type="GO" id="GO:0006096">
    <property type="term" value="P:glycolytic process"/>
    <property type="evidence" value="ECO:0007669"/>
    <property type="project" value="UniProtKB-UniPathway"/>
</dbReference>
<evidence type="ECO:0000256" key="4">
    <source>
        <dbReference type="RuleBase" id="RU363013"/>
    </source>
</evidence>
<dbReference type="GO" id="GO:0006094">
    <property type="term" value="P:gluconeogenesis"/>
    <property type="evidence" value="ECO:0007669"/>
    <property type="project" value="UniProtKB-UniPathway"/>
</dbReference>
<dbReference type="CDD" id="cd00311">
    <property type="entry name" value="TIM"/>
    <property type="match status" value="1"/>
</dbReference>
<comment type="pathway">
    <text evidence="4">Carbohydrate biosynthesis; gluconeogenesis.</text>
</comment>
<dbReference type="GO" id="GO:0019563">
    <property type="term" value="P:glycerol catabolic process"/>
    <property type="evidence" value="ECO:0007669"/>
    <property type="project" value="TreeGrafter"/>
</dbReference>
<evidence type="ECO:0000313" key="5">
    <source>
        <dbReference type="EMBL" id="PWN36991.1"/>
    </source>
</evidence>
<dbReference type="PROSITE" id="PS51440">
    <property type="entry name" value="TIM_2"/>
    <property type="match status" value="1"/>
</dbReference>
<dbReference type="InterPro" id="IPR013785">
    <property type="entry name" value="Aldolase_TIM"/>
</dbReference>
<reference evidence="5 6" key="1">
    <citation type="journal article" date="2018" name="Mol. Biol. Evol.">
        <title>Broad Genomic Sampling Reveals a Smut Pathogenic Ancestry of the Fungal Clade Ustilaginomycotina.</title>
        <authorList>
            <person name="Kijpornyongpan T."/>
            <person name="Mondo S.J."/>
            <person name="Barry K."/>
            <person name="Sandor L."/>
            <person name="Lee J."/>
            <person name="Lipzen A."/>
            <person name="Pangilinan J."/>
            <person name="LaButti K."/>
            <person name="Hainaut M."/>
            <person name="Henrissat B."/>
            <person name="Grigoriev I.V."/>
            <person name="Spatafora J.W."/>
            <person name="Aime M.C."/>
        </authorList>
    </citation>
    <scope>NUCLEOTIDE SEQUENCE [LARGE SCALE GENOMIC DNA]</scope>
    <source>
        <strain evidence="5 6">MCA 3882</strain>
    </source>
</reference>
<keyword evidence="3 4" id="KW-0413">Isomerase</keyword>
<dbReference type="UniPathway" id="UPA00109">
    <property type="reaction ID" value="UER00189"/>
</dbReference>
<dbReference type="GO" id="GO:0004807">
    <property type="term" value="F:triose-phosphate isomerase activity"/>
    <property type="evidence" value="ECO:0007669"/>
    <property type="project" value="UniProtKB-EC"/>
</dbReference>
<dbReference type="GO" id="GO:0005829">
    <property type="term" value="C:cytosol"/>
    <property type="evidence" value="ECO:0007669"/>
    <property type="project" value="TreeGrafter"/>
</dbReference>
<dbReference type="RefSeq" id="XP_025357293.1">
    <property type="nucleotide sequence ID" value="XM_025496888.1"/>
</dbReference>
<dbReference type="GeneID" id="37018669"/>
<keyword evidence="6" id="KW-1185">Reference proteome</keyword>
<dbReference type="Pfam" id="PF00121">
    <property type="entry name" value="TIM"/>
    <property type="match status" value="1"/>
</dbReference>
<evidence type="ECO:0000256" key="3">
    <source>
        <dbReference type="ARBA" id="ARBA00023235"/>
    </source>
</evidence>
<comment type="similarity">
    <text evidence="1 4">Belongs to the triosephosphate isomerase family.</text>
</comment>
<dbReference type="EMBL" id="KZ819602">
    <property type="protein sequence ID" value="PWN36991.1"/>
    <property type="molecule type" value="Genomic_DNA"/>
</dbReference>
<dbReference type="GO" id="GO:0046166">
    <property type="term" value="P:glyceraldehyde-3-phosphate biosynthetic process"/>
    <property type="evidence" value="ECO:0007669"/>
    <property type="project" value="TreeGrafter"/>
</dbReference>
<dbReference type="OrthoDB" id="6715177at2759"/>
<evidence type="ECO:0000313" key="6">
    <source>
        <dbReference type="Proteomes" id="UP000245771"/>
    </source>
</evidence>
<comment type="catalytic activity">
    <reaction evidence="4">
        <text>D-glyceraldehyde 3-phosphate = dihydroxyacetone phosphate</text>
        <dbReference type="Rhea" id="RHEA:18585"/>
        <dbReference type="ChEBI" id="CHEBI:57642"/>
        <dbReference type="ChEBI" id="CHEBI:59776"/>
        <dbReference type="EC" id="5.3.1.1"/>
    </reaction>
</comment>
<dbReference type="UniPathway" id="UPA00138"/>
<dbReference type="AlphaFoldDB" id="A0A316VLM2"/>
<dbReference type="Proteomes" id="UP000245771">
    <property type="component" value="Unassembled WGS sequence"/>
</dbReference>
<comment type="subunit">
    <text evidence="2">Homodimer.</text>
</comment>
<dbReference type="PANTHER" id="PTHR21139:SF2">
    <property type="entry name" value="TRIOSEPHOSPHATE ISOMERASE"/>
    <property type="match status" value="1"/>
</dbReference>
<dbReference type="PANTHER" id="PTHR21139">
    <property type="entry name" value="TRIOSEPHOSPHATE ISOMERASE"/>
    <property type="match status" value="1"/>
</dbReference>
<dbReference type="InterPro" id="IPR000652">
    <property type="entry name" value="Triosephosphate_isomerase"/>
</dbReference>
<organism evidence="5 6">
    <name type="scientific">Meira miltonrushii</name>
    <dbReference type="NCBI Taxonomy" id="1280837"/>
    <lineage>
        <taxon>Eukaryota</taxon>
        <taxon>Fungi</taxon>
        <taxon>Dikarya</taxon>
        <taxon>Basidiomycota</taxon>
        <taxon>Ustilaginomycotina</taxon>
        <taxon>Exobasidiomycetes</taxon>
        <taxon>Exobasidiales</taxon>
        <taxon>Brachybasidiaceae</taxon>
        <taxon>Meira</taxon>
    </lineage>
</organism>
<dbReference type="EC" id="5.3.1.1" evidence="4"/>
<dbReference type="InParanoid" id="A0A316VLM2"/>
<dbReference type="SUPFAM" id="SSF51351">
    <property type="entry name" value="Triosephosphate isomerase (TIM)"/>
    <property type="match status" value="1"/>
</dbReference>
<dbReference type="InterPro" id="IPR035990">
    <property type="entry name" value="TIM_sf"/>
</dbReference>
<gene>
    <name evidence="5" type="ORF">FA14DRAFT_129278</name>
</gene>
<dbReference type="Gene3D" id="3.20.20.70">
    <property type="entry name" value="Aldolase class I"/>
    <property type="match status" value="1"/>
</dbReference>
<name>A0A316VLM2_9BASI</name>
<keyword evidence="4" id="KW-0324">Glycolysis</keyword>
<accession>A0A316VLM2</accession>
<dbReference type="STRING" id="1280837.A0A316VLM2"/>
<protein>
    <recommendedName>
        <fullName evidence="4">Triosephosphate isomerase</fullName>
        <ecNumber evidence="4">5.3.1.1</ecNumber>
    </recommendedName>
</protein>